<dbReference type="Gene3D" id="1.10.150.130">
    <property type="match status" value="1"/>
</dbReference>
<comment type="caution">
    <text evidence="6">The sequence shown here is derived from an EMBL/GenBank/DDBJ whole genome shotgun (WGS) entry which is preliminary data.</text>
</comment>
<feature type="domain" description="Core-binding (CB)" evidence="5">
    <location>
        <begin position="4"/>
        <end position="94"/>
    </location>
</feature>
<keyword evidence="2" id="KW-0233">DNA recombination</keyword>
<evidence type="ECO:0000256" key="1">
    <source>
        <dbReference type="ARBA" id="ARBA00023125"/>
    </source>
</evidence>
<evidence type="ECO:0000256" key="3">
    <source>
        <dbReference type="PROSITE-ProRule" id="PRU01248"/>
    </source>
</evidence>
<dbReference type="Proteomes" id="UP000029384">
    <property type="component" value="Unassembled WGS sequence"/>
</dbReference>
<dbReference type="GO" id="GO:0006310">
    <property type="term" value="P:DNA recombination"/>
    <property type="evidence" value="ECO:0007669"/>
    <property type="project" value="UniProtKB-KW"/>
</dbReference>
<keyword evidence="1 3" id="KW-0238">DNA-binding</keyword>
<dbReference type="Gene3D" id="1.10.443.10">
    <property type="entry name" value="Intergrase catalytic core"/>
    <property type="match status" value="1"/>
</dbReference>
<dbReference type="SUPFAM" id="SSF56349">
    <property type="entry name" value="DNA breaking-rejoining enzymes"/>
    <property type="match status" value="1"/>
</dbReference>
<keyword evidence="4" id="KW-0175">Coiled coil</keyword>
<dbReference type="InterPro" id="IPR010998">
    <property type="entry name" value="Integrase_recombinase_N"/>
</dbReference>
<protein>
    <submittedName>
        <fullName evidence="6">Integrase family protein</fullName>
    </submittedName>
</protein>
<name>A0A087S8F0_9ARCH</name>
<organism evidence="6 7">
    <name type="scientific">Marine Group I thaumarchaeote SCGC AAA799-B03</name>
    <dbReference type="NCBI Taxonomy" id="1502289"/>
    <lineage>
        <taxon>Archaea</taxon>
        <taxon>Nitrososphaerota</taxon>
        <taxon>Marine Group I</taxon>
    </lineage>
</organism>
<dbReference type="InterPro" id="IPR013762">
    <property type="entry name" value="Integrase-like_cat_sf"/>
</dbReference>
<evidence type="ECO:0000313" key="6">
    <source>
        <dbReference type="EMBL" id="KFM22004.1"/>
    </source>
</evidence>
<evidence type="ECO:0000256" key="4">
    <source>
        <dbReference type="SAM" id="Coils"/>
    </source>
</evidence>
<dbReference type="GO" id="GO:0015074">
    <property type="term" value="P:DNA integration"/>
    <property type="evidence" value="ECO:0007669"/>
    <property type="project" value="InterPro"/>
</dbReference>
<feature type="coiled-coil region" evidence="4">
    <location>
        <begin position="322"/>
        <end position="349"/>
    </location>
</feature>
<gene>
    <name evidence="6" type="ORF">AAA799B03_00342</name>
</gene>
<evidence type="ECO:0000259" key="5">
    <source>
        <dbReference type="PROSITE" id="PS51900"/>
    </source>
</evidence>
<proteinExistence type="predicted"/>
<dbReference type="InterPro" id="IPR044068">
    <property type="entry name" value="CB"/>
</dbReference>
<evidence type="ECO:0000256" key="2">
    <source>
        <dbReference type="ARBA" id="ARBA00023172"/>
    </source>
</evidence>
<dbReference type="CDD" id="cd00397">
    <property type="entry name" value="DNA_BRE_C"/>
    <property type="match status" value="1"/>
</dbReference>
<dbReference type="AlphaFoldDB" id="A0A087S8F0"/>
<dbReference type="Pfam" id="PF00589">
    <property type="entry name" value="Phage_integrase"/>
    <property type="match status" value="1"/>
</dbReference>
<keyword evidence="7" id="KW-1185">Reference proteome</keyword>
<dbReference type="InterPro" id="IPR011010">
    <property type="entry name" value="DNA_brk_join_enz"/>
</dbReference>
<sequence length="378" mass="44283">MAVTKIQRSKESFLTKITNLNESTQDSIKYTINNFENFCMEKYGNNYIIPDLKKSTDEEIYDVLQNWINWNGNKAPRSVRTLFSHLRKYLHYMSIKLNQQDINAELDFSHSVEDEKYGMTHTDIQQILNKMRYKHMVQYLCQSSSLMRIGEIIQLRKKHLILGQKNIIVRIPSTIAKFNKARTTFFSKEASRLLIPLLKKIDDDDLVFGTSDNPKLTPYQNKVNSQSATKQVLRLAAKRAGLDMTYESTGRYLINTHSFRAFGITKLSRHDPNFAKKLAGQKGYLLEYDRMSDEEKLDIYEKYENELIIDNSLKLKKEKEILESKVATTEKLRARIKALEEEKNDFAIKLQNKSFTEKIKIKDLSPELQKIIRKLEEK</sequence>
<accession>A0A087S8F0</accession>
<dbReference type="EMBL" id="JOTA01000006">
    <property type="protein sequence ID" value="KFM22004.1"/>
    <property type="molecule type" value="Genomic_DNA"/>
</dbReference>
<reference evidence="6 7" key="1">
    <citation type="submission" date="2014-06" db="EMBL/GenBank/DDBJ databases">
        <authorList>
            <person name="Ngugi D.K."/>
            <person name="Blom J."/>
            <person name="Alam I."/>
            <person name="Rashid M."/>
            <person name="Baalawi W."/>
            <person name="Zhang G."/>
            <person name="Hikmawan T."/>
            <person name="Guan Y."/>
            <person name="Antunes A."/>
            <person name="Siam R."/>
            <person name="El-Dorry H."/>
            <person name="Bajic V."/>
            <person name="Stingl U."/>
        </authorList>
    </citation>
    <scope>NUCLEOTIDE SEQUENCE [LARGE SCALE GENOMIC DNA]</scope>
    <source>
        <strain evidence="6">SCGC AAA799-B03</strain>
    </source>
</reference>
<dbReference type="PROSITE" id="PS51900">
    <property type="entry name" value="CB"/>
    <property type="match status" value="1"/>
</dbReference>
<evidence type="ECO:0000313" key="7">
    <source>
        <dbReference type="Proteomes" id="UP000029384"/>
    </source>
</evidence>
<dbReference type="InterPro" id="IPR002104">
    <property type="entry name" value="Integrase_catalytic"/>
</dbReference>
<dbReference type="GO" id="GO:0003677">
    <property type="term" value="F:DNA binding"/>
    <property type="evidence" value="ECO:0007669"/>
    <property type="project" value="UniProtKB-UniRule"/>
</dbReference>